<dbReference type="SUPFAM" id="SSF53756">
    <property type="entry name" value="UDP-Glycosyltransferase/glycogen phosphorylase"/>
    <property type="match status" value="1"/>
</dbReference>
<dbReference type="PANTHER" id="PTHR45947:SF3">
    <property type="entry name" value="SULFOQUINOVOSYL TRANSFERASE SQD2"/>
    <property type="match status" value="1"/>
</dbReference>
<evidence type="ECO:0000313" key="6">
    <source>
        <dbReference type="Proteomes" id="UP000008710"/>
    </source>
</evidence>
<reference evidence="6" key="1">
    <citation type="journal article" date="2006" name="Proc. Natl. Acad. Sci. U.S.A.">
        <title>The complete genome of Rhodococcus sp. RHA1 provides insights into a catabolic powerhouse.</title>
        <authorList>
            <person name="McLeod M.P."/>
            <person name="Warren R.L."/>
            <person name="Hsiao W.W.L."/>
            <person name="Araki N."/>
            <person name="Myhre M."/>
            <person name="Fernandes C."/>
            <person name="Miyazawa D."/>
            <person name="Wong W."/>
            <person name="Lillquist A.L."/>
            <person name="Wang D."/>
            <person name="Dosanjh M."/>
            <person name="Hara H."/>
            <person name="Petrescu A."/>
            <person name="Morin R.D."/>
            <person name="Yang G."/>
            <person name="Stott J.M."/>
            <person name="Schein J.E."/>
            <person name="Shin H."/>
            <person name="Smailus D."/>
            <person name="Siddiqui A.S."/>
            <person name="Marra M.A."/>
            <person name="Jones S.J.M."/>
            <person name="Holt R."/>
            <person name="Brinkman F.S.L."/>
            <person name="Miyauchi K."/>
            <person name="Fukuda M."/>
            <person name="Davies J.E."/>
            <person name="Mohn W.W."/>
            <person name="Eltis L.D."/>
        </authorList>
    </citation>
    <scope>NUCLEOTIDE SEQUENCE [LARGE SCALE GENOMIC DNA]</scope>
    <source>
        <strain evidence="6">RHA1</strain>
    </source>
</reference>
<proteinExistence type="predicted"/>
<dbReference type="GO" id="GO:1901137">
    <property type="term" value="P:carbohydrate derivative biosynthetic process"/>
    <property type="evidence" value="ECO:0007669"/>
    <property type="project" value="UniProtKB-ARBA"/>
</dbReference>
<dbReference type="InterPro" id="IPR028098">
    <property type="entry name" value="Glyco_trans_4-like_N"/>
</dbReference>
<sequence>MTAIHREPRPPVCGGQPMRTAAVGTSRRLRISMVSANASPLEVSDGADVGGQSIHLAELSAALTREGHDVTVYTRAESEDAPERVTTPGGYTVVHVPVGPARRMSEAEILPLMGAFGSVLKAEWEAERPDIVHAHYWMSGIATQLAARTLGIPVVQTFHALGVVEQRFERADSSSTHNRIHLEQLIARGATRVVATCTDEVFELSHLGLPRSRTSVVPSGVDVAEFTPDGRADEKGKRHRLVMVGRLAPSKGFDTAIEALSHFPDTELVIAGGPAADEVADDPEASRLLTLARETKVRNRVRIVGRVPRNAMPSLLRSADAVVCTPWYEPFGMVPLEAMACGTPVVASAVGGMRDTVVDGITGRLISPRNPVRLAEALRQIFDDDALRTGYGMAGCDRARARYSWDRVATDTLRAYGRCVSAPPRTSRTGAH</sequence>
<dbReference type="eggNOG" id="COG0438">
    <property type="taxonomic scope" value="Bacteria"/>
</dbReference>
<dbReference type="InterPro" id="IPR050194">
    <property type="entry name" value="Glycosyltransferase_grp1"/>
</dbReference>
<evidence type="ECO:0000256" key="1">
    <source>
        <dbReference type="ARBA" id="ARBA00022676"/>
    </source>
</evidence>
<feature type="domain" description="Glycosyl transferase family 1" evidence="3">
    <location>
        <begin position="234"/>
        <end position="389"/>
    </location>
</feature>
<accession>Q0SEW5</accession>
<organism evidence="5 6">
    <name type="scientific">Rhodococcus jostii (strain RHA1)</name>
    <dbReference type="NCBI Taxonomy" id="101510"/>
    <lineage>
        <taxon>Bacteria</taxon>
        <taxon>Bacillati</taxon>
        <taxon>Actinomycetota</taxon>
        <taxon>Actinomycetes</taxon>
        <taxon>Mycobacteriales</taxon>
        <taxon>Nocardiaceae</taxon>
        <taxon>Rhodococcus</taxon>
    </lineage>
</organism>
<feature type="domain" description="Glycosyltransferase subfamily 4-like N-terminal" evidence="4">
    <location>
        <begin position="49"/>
        <end position="224"/>
    </location>
</feature>
<dbReference type="GO" id="GO:1903509">
    <property type="term" value="P:liposaccharide metabolic process"/>
    <property type="evidence" value="ECO:0007669"/>
    <property type="project" value="UniProtKB-ARBA"/>
</dbReference>
<dbReference type="EC" id="2.4.1.-" evidence="5"/>
<dbReference type="CAZy" id="GT4">
    <property type="family name" value="Glycosyltransferase Family 4"/>
</dbReference>
<keyword evidence="2 5" id="KW-0808">Transferase</keyword>
<evidence type="ECO:0000259" key="4">
    <source>
        <dbReference type="Pfam" id="PF13439"/>
    </source>
</evidence>
<dbReference type="AlphaFoldDB" id="Q0SEW5"/>
<dbReference type="EMBL" id="CP000431">
    <property type="protein sequence ID" value="ABG93921.1"/>
    <property type="molecule type" value="Genomic_DNA"/>
</dbReference>
<evidence type="ECO:0000313" key="5">
    <source>
        <dbReference type="EMBL" id="ABG93921.1"/>
    </source>
</evidence>
<evidence type="ECO:0000259" key="3">
    <source>
        <dbReference type="Pfam" id="PF00534"/>
    </source>
</evidence>
<dbReference type="Proteomes" id="UP000008710">
    <property type="component" value="Chromosome"/>
</dbReference>
<name>Q0SEW5_RHOJR</name>
<dbReference type="Pfam" id="PF13439">
    <property type="entry name" value="Glyco_transf_4"/>
    <property type="match status" value="1"/>
</dbReference>
<evidence type="ECO:0000256" key="2">
    <source>
        <dbReference type="ARBA" id="ARBA00022679"/>
    </source>
</evidence>
<dbReference type="Pfam" id="PF00534">
    <property type="entry name" value="Glycos_transf_1"/>
    <property type="match status" value="1"/>
</dbReference>
<dbReference type="HOGENOM" id="CLU_009583_2_3_11"/>
<dbReference type="InterPro" id="IPR001296">
    <property type="entry name" value="Glyco_trans_1"/>
</dbReference>
<protein>
    <submittedName>
        <fullName evidence="5">Probable glycosyltransferase</fullName>
        <ecNumber evidence="5">2.4.1.-</ecNumber>
    </submittedName>
</protein>
<dbReference type="PANTHER" id="PTHR45947">
    <property type="entry name" value="SULFOQUINOVOSYL TRANSFERASE SQD2"/>
    <property type="match status" value="1"/>
</dbReference>
<dbReference type="Gene3D" id="3.40.50.2000">
    <property type="entry name" value="Glycogen Phosphorylase B"/>
    <property type="match status" value="2"/>
</dbReference>
<keyword evidence="1 5" id="KW-0328">Glycosyltransferase</keyword>
<dbReference type="GO" id="GO:0016757">
    <property type="term" value="F:glycosyltransferase activity"/>
    <property type="evidence" value="ECO:0007669"/>
    <property type="project" value="UniProtKB-KW"/>
</dbReference>
<gene>
    <name evidence="5" type="ordered locus">RHA1_ro02114</name>
</gene>
<dbReference type="KEGG" id="rha:RHA1_ro02114"/>